<comment type="cofactor">
    <cofactor evidence="1">
        <name>Mg(2+)</name>
        <dbReference type="ChEBI" id="CHEBI:18420"/>
    </cofactor>
</comment>
<evidence type="ECO:0000313" key="12">
    <source>
        <dbReference type="Proteomes" id="UP000683360"/>
    </source>
</evidence>
<dbReference type="Pfam" id="PF20266">
    <property type="entry name" value="Mab-21_C"/>
    <property type="match status" value="1"/>
</dbReference>
<dbReference type="InterPro" id="IPR046906">
    <property type="entry name" value="Mab-21_HhH/H2TH-like"/>
</dbReference>
<dbReference type="PANTHER" id="PTHR10656:SF42">
    <property type="entry name" value="CYCLIC GMP-AMP SYNTHASE-LIKE PROTEIN-RELATED"/>
    <property type="match status" value="1"/>
</dbReference>
<comment type="caution">
    <text evidence="11">The sequence shown here is derived from an EMBL/GenBank/DDBJ whole genome shotgun (WGS) entry which is preliminary data.</text>
</comment>
<evidence type="ECO:0000256" key="6">
    <source>
        <dbReference type="ARBA" id="ARBA00022741"/>
    </source>
</evidence>
<feature type="domain" description="Mab-21-like nucleotidyltransferase" evidence="9">
    <location>
        <begin position="45"/>
        <end position="251"/>
    </location>
</feature>
<keyword evidence="12" id="KW-1185">Reference proteome</keyword>
<keyword evidence="3" id="KW-0808">Transferase</keyword>
<evidence type="ECO:0000256" key="4">
    <source>
        <dbReference type="ARBA" id="ARBA00022695"/>
    </source>
</evidence>
<evidence type="ECO:0000256" key="3">
    <source>
        <dbReference type="ARBA" id="ARBA00022679"/>
    </source>
</evidence>
<accession>A0A8S3QKQ7</accession>
<feature type="domain" description="Mab-21-like HhH/H2TH-like" evidence="10">
    <location>
        <begin position="259"/>
        <end position="353"/>
    </location>
</feature>
<evidence type="ECO:0000256" key="1">
    <source>
        <dbReference type="ARBA" id="ARBA00001946"/>
    </source>
</evidence>
<dbReference type="Gene3D" id="3.30.460.90">
    <property type="match status" value="1"/>
</dbReference>
<name>A0A8S3QKQ7_MYTED</name>
<dbReference type="Pfam" id="PF03281">
    <property type="entry name" value="Mab-21"/>
    <property type="match status" value="1"/>
</dbReference>
<keyword evidence="4" id="KW-0548">Nucleotidyltransferase</keyword>
<keyword evidence="7" id="KW-0067">ATP-binding</keyword>
<dbReference type="GO" id="GO:0005524">
    <property type="term" value="F:ATP binding"/>
    <property type="evidence" value="ECO:0007669"/>
    <property type="project" value="UniProtKB-KW"/>
</dbReference>
<sequence length="373" mass="44097">MDLTETRRNSWLVRYIVEEILNYVHSTDNRFSINKECVGSFHSYTKVSEADEFDFSVVFDTGMTHQWLHLYQTPFYDFDRKTKKVIHSQKSLPRMLLKFPLLVNTSVQIWKPQRLNEGPNCVTRGDFIVPISVKRQFKTLVCAAVDHIIKARICSHQVIVQNLNDSPAITIIIKQQEGDSISIDMAPMLKVQLPFQSGMRWQPDFGWPIPGAKWPSFEKVQHMFAIGINLVTTDPLYWKLSFATCERELLKYIDKDGSCRKKSLRIMKRLRELIWCPKEVTDGLTSYHLINILFLECDRYPEDHQWHIRLLGERILSMLERLLAHIRERHLPQYFNRQRNLFVKKSHQSLDKAGIEIKQFIENPEKYLKKKYK</sequence>
<dbReference type="EMBL" id="CAJPWZ010000523">
    <property type="protein sequence ID" value="CAG2195560.1"/>
    <property type="molecule type" value="Genomic_DNA"/>
</dbReference>
<protein>
    <submittedName>
        <fullName evidence="11">Uncharacterized protein</fullName>
    </submittedName>
</protein>
<evidence type="ECO:0000259" key="9">
    <source>
        <dbReference type="Pfam" id="PF03281"/>
    </source>
</evidence>
<comment type="similarity">
    <text evidence="2">Belongs to the mab-21 family.</text>
</comment>
<proteinExistence type="inferred from homology"/>
<organism evidence="11 12">
    <name type="scientific">Mytilus edulis</name>
    <name type="common">Blue mussel</name>
    <dbReference type="NCBI Taxonomy" id="6550"/>
    <lineage>
        <taxon>Eukaryota</taxon>
        <taxon>Metazoa</taxon>
        <taxon>Spiralia</taxon>
        <taxon>Lophotrochozoa</taxon>
        <taxon>Mollusca</taxon>
        <taxon>Bivalvia</taxon>
        <taxon>Autobranchia</taxon>
        <taxon>Pteriomorphia</taxon>
        <taxon>Mytilida</taxon>
        <taxon>Mytiloidea</taxon>
        <taxon>Mytilidae</taxon>
        <taxon>Mytilinae</taxon>
        <taxon>Mytilus</taxon>
    </lineage>
</organism>
<keyword evidence="6" id="KW-0547">Nucleotide-binding</keyword>
<dbReference type="SMART" id="SM01265">
    <property type="entry name" value="Mab-21"/>
    <property type="match status" value="1"/>
</dbReference>
<reference evidence="11" key="1">
    <citation type="submission" date="2021-03" db="EMBL/GenBank/DDBJ databases">
        <authorList>
            <person name="Bekaert M."/>
        </authorList>
    </citation>
    <scope>NUCLEOTIDE SEQUENCE</scope>
</reference>
<evidence type="ECO:0000256" key="8">
    <source>
        <dbReference type="ARBA" id="ARBA00022842"/>
    </source>
</evidence>
<evidence type="ECO:0000256" key="7">
    <source>
        <dbReference type="ARBA" id="ARBA00022840"/>
    </source>
</evidence>
<evidence type="ECO:0000256" key="2">
    <source>
        <dbReference type="ARBA" id="ARBA00008307"/>
    </source>
</evidence>
<dbReference type="Proteomes" id="UP000683360">
    <property type="component" value="Unassembled WGS sequence"/>
</dbReference>
<dbReference type="InterPro" id="IPR024810">
    <property type="entry name" value="MAB21L/cGLR"/>
</dbReference>
<keyword evidence="5" id="KW-0479">Metal-binding</keyword>
<dbReference type="InterPro" id="IPR046903">
    <property type="entry name" value="Mab-21-like_nuc_Trfase"/>
</dbReference>
<dbReference type="OrthoDB" id="6063499at2759"/>
<dbReference type="AlphaFoldDB" id="A0A8S3QKQ7"/>
<dbReference type="GO" id="GO:0016779">
    <property type="term" value="F:nucleotidyltransferase activity"/>
    <property type="evidence" value="ECO:0007669"/>
    <property type="project" value="UniProtKB-KW"/>
</dbReference>
<dbReference type="PANTHER" id="PTHR10656">
    <property type="entry name" value="CELL FATE DETERMINING PROTEIN MAB21-RELATED"/>
    <property type="match status" value="1"/>
</dbReference>
<gene>
    <name evidence="11" type="ORF">MEDL_10501</name>
</gene>
<dbReference type="GO" id="GO:0046872">
    <property type="term" value="F:metal ion binding"/>
    <property type="evidence" value="ECO:0007669"/>
    <property type="project" value="UniProtKB-KW"/>
</dbReference>
<evidence type="ECO:0000313" key="11">
    <source>
        <dbReference type="EMBL" id="CAG2195560.1"/>
    </source>
</evidence>
<keyword evidence="8" id="KW-0460">Magnesium</keyword>
<evidence type="ECO:0000259" key="10">
    <source>
        <dbReference type="Pfam" id="PF20266"/>
    </source>
</evidence>
<dbReference type="Gene3D" id="1.10.1410.40">
    <property type="match status" value="1"/>
</dbReference>
<evidence type="ECO:0000256" key="5">
    <source>
        <dbReference type="ARBA" id="ARBA00022723"/>
    </source>
</evidence>